<dbReference type="EMBL" id="CH984149">
    <property type="protein sequence ID" value="EDX16691.1"/>
    <property type="molecule type" value="Genomic_DNA"/>
</dbReference>
<dbReference type="GO" id="GO:0008270">
    <property type="term" value="F:zinc ion binding"/>
    <property type="evidence" value="ECO:0007669"/>
    <property type="project" value="UniProtKB-KW"/>
</dbReference>
<evidence type="ECO:0000256" key="2">
    <source>
        <dbReference type="ARBA" id="ARBA00022771"/>
    </source>
</evidence>
<keyword evidence="6" id="KW-1185">Reference proteome</keyword>
<accession>B4NUP4</accession>
<dbReference type="InterPro" id="IPR048370">
    <property type="entry name" value="ZSWIM4-8_C"/>
</dbReference>
<dbReference type="HOGENOM" id="CLU_188618_0_0_1"/>
<dbReference type="Proteomes" id="UP000000304">
    <property type="component" value="Unassembled WGS sequence"/>
</dbReference>
<dbReference type="OMA" id="HTGVEML"/>
<evidence type="ECO:0000259" key="4">
    <source>
        <dbReference type="Pfam" id="PF21055"/>
    </source>
</evidence>
<evidence type="ECO:0000313" key="5">
    <source>
        <dbReference type="EMBL" id="EDX16691.1"/>
    </source>
</evidence>
<sequence>MPYGHTGVEMLLDRGNKHTYIQCIHQKLYHLTQGDYEEFASIVVAARAAFQITPEGNAQFKDWLQSIKRSKSCKKELWSQINAALQSNSK</sequence>
<keyword evidence="2" id="KW-0863">Zinc-finger</keyword>
<dbReference type="PANTHER" id="PTHR22619:SF1">
    <property type="entry name" value="ZINC FINGER SWIM DOMAIN-CONTAINING PROTEIN 8"/>
    <property type="match status" value="1"/>
</dbReference>
<dbReference type="GO" id="GO:0031462">
    <property type="term" value="C:Cul2-RING ubiquitin ligase complex"/>
    <property type="evidence" value="ECO:0007669"/>
    <property type="project" value="TreeGrafter"/>
</dbReference>
<reference evidence="5 6" key="1">
    <citation type="journal article" date="2007" name="Nature">
        <title>Evolution of genes and genomes on the Drosophila phylogeny.</title>
        <authorList>
            <consortium name="Drosophila 12 Genomes Consortium"/>
            <person name="Clark A.G."/>
            <person name="Eisen M.B."/>
            <person name="Smith D.R."/>
            <person name="Bergman C.M."/>
            <person name="Oliver B."/>
            <person name="Markow T.A."/>
            <person name="Kaufman T.C."/>
            <person name="Kellis M."/>
            <person name="Gelbart W."/>
            <person name="Iyer V.N."/>
            <person name="Pollard D.A."/>
            <person name="Sackton T.B."/>
            <person name="Larracuente A.M."/>
            <person name="Singh N.D."/>
            <person name="Abad J.P."/>
            <person name="Abt D.N."/>
            <person name="Adryan B."/>
            <person name="Aguade M."/>
            <person name="Akashi H."/>
            <person name="Anderson W.W."/>
            <person name="Aquadro C.F."/>
            <person name="Ardell D.H."/>
            <person name="Arguello R."/>
            <person name="Artieri C.G."/>
            <person name="Barbash D.A."/>
            <person name="Barker D."/>
            <person name="Barsanti P."/>
            <person name="Batterham P."/>
            <person name="Batzoglou S."/>
            <person name="Begun D."/>
            <person name="Bhutkar A."/>
            <person name="Blanco E."/>
            <person name="Bosak S.A."/>
            <person name="Bradley R.K."/>
            <person name="Brand A.D."/>
            <person name="Brent M.R."/>
            <person name="Brooks A.N."/>
            <person name="Brown R.H."/>
            <person name="Butlin R.K."/>
            <person name="Caggese C."/>
            <person name="Calvi B.R."/>
            <person name="Bernardo de Carvalho A."/>
            <person name="Caspi A."/>
            <person name="Castrezana S."/>
            <person name="Celniker S.E."/>
            <person name="Chang J.L."/>
            <person name="Chapple C."/>
            <person name="Chatterji S."/>
            <person name="Chinwalla A."/>
            <person name="Civetta A."/>
            <person name="Clifton S.W."/>
            <person name="Comeron J.M."/>
            <person name="Costello J.C."/>
            <person name="Coyne J.A."/>
            <person name="Daub J."/>
            <person name="David R.G."/>
            <person name="Delcher A.L."/>
            <person name="Delehaunty K."/>
            <person name="Do C.B."/>
            <person name="Ebling H."/>
            <person name="Edwards K."/>
            <person name="Eickbush T."/>
            <person name="Evans J.D."/>
            <person name="Filipski A."/>
            <person name="Findeiss S."/>
            <person name="Freyhult E."/>
            <person name="Fulton L."/>
            <person name="Fulton R."/>
            <person name="Garcia A.C."/>
            <person name="Gardiner A."/>
            <person name="Garfield D.A."/>
            <person name="Garvin B.E."/>
            <person name="Gibson G."/>
            <person name="Gilbert D."/>
            <person name="Gnerre S."/>
            <person name="Godfrey J."/>
            <person name="Good R."/>
            <person name="Gotea V."/>
            <person name="Gravely B."/>
            <person name="Greenberg A.J."/>
            <person name="Griffiths-Jones S."/>
            <person name="Gross S."/>
            <person name="Guigo R."/>
            <person name="Gustafson E.A."/>
            <person name="Haerty W."/>
            <person name="Hahn M.W."/>
            <person name="Halligan D.L."/>
            <person name="Halpern A.L."/>
            <person name="Halter G.M."/>
            <person name="Han M.V."/>
            <person name="Heger A."/>
            <person name="Hillier L."/>
            <person name="Hinrichs A.S."/>
            <person name="Holmes I."/>
            <person name="Hoskins R.A."/>
            <person name="Hubisz M.J."/>
            <person name="Hultmark D."/>
            <person name="Huntley M.A."/>
            <person name="Jaffe D.B."/>
            <person name="Jagadeeshan S."/>
            <person name="Jeck W.R."/>
            <person name="Johnson J."/>
            <person name="Jones C.D."/>
            <person name="Jordan W.C."/>
            <person name="Karpen G.H."/>
            <person name="Kataoka E."/>
            <person name="Keightley P.D."/>
            <person name="Kheradpour P."/>
            <person name="Kirkness E.F."/>
            <person name="Koerich L.B."/>
            <person name="Kristiansen K."/>
            <person name="Kudrna D."/>
            <person name="Kulathinal R.J."/>
            <person name="Kumar S."/>
            <person name="Kwok R."/>
            <person name="Lander E."/>
            <person name="Langley C.H."/>
            <person name="Lapoint R."/>
            <person name="Lazzaro B.P."/>
            <person name="Lee S.J."/>
            <person name="Levesque L."/>
            <person name="Li R."/>
            <person name="Lin C.F."/>
            <person name="Lin M.F."/>
            <person name="Lindblad-Toh K."/>
            <person name="Llopart A."/>
            <person name="Long M."/>
            <person name="Low L."/>
            <person name="Lozovsky E."/>
            <person name="Lu J."/>
            <person name="Luo M."/>
            <person name="Machado C.A."/>
            <person name="Makalowski W."/>
            <person name="Marzo M."/>
            <person name="Matsuda M."/>
            <person name="Matzkin L."/>
            <person name="McAllister B."/>
            <person name="McBride C.S."/>
            <person name="McKernan B."/>
            <person name="McKernan K."/>
            <person name="Mendez-Lago M."/>
            <person name="Minx P."/>
            <person name="Mollenhauer M.U."/>
            <person name="Montooth K."/>
            <person name="Mount S.M."/>
            <person name="Mu X."/>
            <person name="Myers E."/>
            <person name="Negre B."/>
            <person name="Newfeld S."/>
            <person name="Nielsen R."/>
            <person name="Noor M.A."/>
            <person name="O'Grady P."/>
            <person name="Pachter L."/>
            <person name="Papaceit M."/>
            <person name="Parisi M.J."/>
            <person name="Parisi M."/>
            <person name="Parts L."/>
            <person name="Pedersen J.S."/>
            <person name="Pesole G."/>
            <person name="Phillippy A.M."/>
            <person name="Ponting C.P."/>
            <person name="Pop M."/>
            <person name="Porcelli D."/>
            <person name="Powell J.R."/>
            <person name="Prohaska S."/>
            <person name="Pruitt K."/>
            <person name="Puig M."/>
            <person name="Quesneville H."/>
            <person name="Ram K.R."/>
            <person name="Rand D."/>
            <person name="Rasmussen M.D."/>
            <person name="Reed L.K."/>
            <person name="Reenan R."/>
            <person name="Reily A."/>
            <person name="Remington K.A."/>
            <person name="Rieger T.T."/>
            <person name="Ritchie M.G."/>
            <person name="Robin C."/>
            <person name="Rogers Y.H."/>
            <person name="Rohde C."/>
            <person name="Rozas J."/>
            <person name="Rubenfield M.J."/>
            <person name="Ruiz A."/>
            <person name="Russo S."/>
            <person name="Salzberg S.L."/>
            <person name="Sanchez-Gracia A."/>
            <person name="Saranga D.J."/>
            <person name="Sato H."/>
            <person name="Schaeffer S.W."/>
            <person name="Schatz M.C."/>
            <person name="Schlenke T."/>
            <person name="Schwartz R."/>
            <person name="Segarra C."/>
            <person name="Singh R.S."/>
            <person name="Sirot L."/>
            <person name="Sirota M."/>
            <person name="Sisneros N.B."/>
            <person name="Smith C.D."/>
            <person name="Smith T.F."/>
            <person name="Spieth J."/>
            <person name="Stage D.E."/>
            <person name="Stark A."/>
            <person name="Stephan W."/>
            <person name="Strausberg R.L."/>
            <person name="Strempel S."/>
            <person name="Sturgill D."/>
            <person name="Sutton G."/>
            <person name="Sutton G.G."/>
            <person name="Tao W."/>
            <person name="Teichmann S."/>
            <person name="Tobari Y.N."/>
            <person name="Tomimura Y."/>
            <person name="Tsolas J.M."/>
            <person name="Valente V.L."/>
            <person name="Venter E."/>
            <person name="Venter J.C."/>
            <person name="Vicario S."/>
            <person name="Vieira F.G."/>
            <person name="Vilella A.J."/>
            <person name="Villasante A."/>
            <person name="Walenz B."/>
            <person name="Wang J."/>
            <person name="Wasserman M."/>
            <person name="Watts T."/>
            <person name="Wilson D."/>
            <person name="Wilson R.K."/>
            <person name="Wing R.A."/>
            <person name="Wolfner M.F."/>
            <person name="Wong A."/>
            <person name="Wong G.K."/>
            <person name="Wu C.I."/>
            <person name="Wu G."/>
            <person name="Yamamoto D."/>
            <person name="Yang H.P."/>
            <person name="Yang S.P."/>
            <person name="Yorke J.A."/>
            <person name="Yoshida K."/>
            <person name="Zdobnov E."/>
            <person name="Zhang P."/>
            <person name="Zhang Y."/>
            <person name="Zimin A.V."/>
            <person name="Baldwin J."/>
            <person name="Abdouelleil A."/>
            <person name="Abdulkadir J."/>
            <person name="Abebe A."/>
            <person name="Abera B."/>
            <person name="Abreu J."/>
            <person name="Acer S.C."/>
            <person name="Aftuck L."/>
            <person name="Alexander A."/>
            <person name="An P."/>
            <person name="Anderson E."/>
            <person name="Anderson S."/>
            <person name="Arachi H."/>
            <person name="Azer M."/>
            <person name="Bachantsang P."/>
            <person name="Barry A."/>
            <person name="Bayul T."/>
            <person name="Berlin A."/>
            <person name="Bessette D."/>
            <person name="Bloom T."/>
            <person name="Blye J."/>
            <person name="Boguslavskiy L."/>
            <person name="Bonnet C."/>
            <person name="Boukhgalter B."/>
            <person name="Bourzgui I."/>
            <person name="Brown A."/>
            <person name="Cahill P."/>
            <person name="Channer S."/>
            <person name="Cheshatsang Y."/>
            <person name="Chuda L."/>
            <person name="Citroen M."/>
            <person name="Collymore A."/>
            <person name="Cooke P."/>
            <person name="Costello M."/>
            <person name="D'Aco K."/>
            <person name="Daza R."/>
            <person name="De Haan G."/>
            <person name="DeGray S."/>
            <person name="DeMaso C."/>
            <person name="Dhargay N."/>
            <person name="Dooley K."/>
            <person name="Dooley E."/>
            <person name="Doricent M."/>
            <person name="Dorje P."/>
            <person name="Dorjee K."/>
            <person name="Dupes A."/>
            <person name="Elong R."/>
            <person name="Falk J."/>
            <person name="Farina A."/>
            <person name="Faro S."/>
            <person name="Ferguson D."/>
            <person name="Fisher S."/>
            <person name="Foley C.D."/>
            <person name="Franke A."/>
            <person name="Friedrich D."/>
            <person name="Gadbois L."/>
            <person name="Gearin G."/>
            <person name="Gearin C.R."/>
            <person name="Giannoukos G."/>
            <person name="Goode T."/>
            <person name="Graham J."/>
            <person name="Grandbois E."/>
            <person name="Grewal S."/>
            <person name="Gyaltsen K."/>
            <person name="Hafez N."/>
            <person name="Hagos B."/>
            <person name="Hall J."/>
            <person name="Henson C."/>
            <person name="Hollinger A."/>
            <person name="Honan T."/>
            <person name="Huard M.D."/>
            <person name="Hughes L."/>
            <person name="Hurhula B."/>
            <person name="Husby M.E."/>
            <person name="Kamat A."/>
            <person name="Kanga B."/>
            <person name="Kashin S."/>
            <person name="Khazanovich D."/>
            <person name="Kisner P."/>
            <person name="Lance K."/>
            <person name="Lara M."/>
            <person name="Lee W."/>
            <person name="Lennon N."/>
            <person name="Letendre F."/>
            <person name="LeVine R."/>
            <person name="Lipovsky A."/>
            <person name="Liu X."/>
            <person name="Liu J."/>
            <person name="Liu S."/>
            <person name="Lokyitsang T."/>
            <person name="Lokyitsang Y."/>
            <person name="Lubonja R."/>
            <person name="Lui A."/>
            <person name="MacDonald P."/>
            <person name="Magnisalis V."/>
            <person name="Maru K."/>
            <person name="Matthews C."/>
            <person name="McCusker W."/>
            <person name="McDonough S."/>
            <person name="Mehta T."/>
            <person name="Meldrim J."/>
            <person name="Meneus L."/>
            <person name="Mihai O."/>
            <person name="Mihalev A."/>
            <person name="Mihova T."/>
            <person name="Mittelman R."/>
            <person name="Mlenga V."/>
            <person name="Montmayeur A."/>
            <person name="Mulrain L."/>
            <person name="Navidi A."/>
            <person name="Naylor J."/>
            <person name="Negash T."/>
            <person name="Nguyen T."/>
            <person name="Nguyen N."/>
            <person name="Nicol R."/>
            <person name="Norbu C."/>
            <person name="Norbu N."/>
            <person name="Novod N."/>
            <person name="O'Neill B."/>
            <person name="Osman S."/>
            <person name="Markiewicz E."/>
            <person name="Oyono O.L."/>
            <person name="Patti C."/>
            <person name="Phunkhang P."/>
            <person name="Pierre F."/>
            <person name="Priest M."/>
            <person name="Raghuraman S."/>
            <person name="Rege F."/>
            <person name="Reyes R."/>
            <person name="Rise C."/>
            <person name="Rogov P."/>
            <person name="Ross K."/>
            <person name="Ryan E."/>
            <person name="Settipalli S."/>
            <person name="Shea T."/>
            <person name="Sherpa N."/>
            <person name="Shi L."/>
            <person name="Shih D."/>
            <person name="Sparrow T."/>
            <person name="Spaulding J."/>
            <person name="Stalker J."/>
            <person name="Stange-Thomann N."/>
            <person name="Stavropoulos S."/>
            <person name="Stone C."/>
            <person name="Strader C."/>
            <person name="Tesfaye S."/>
            <person name="Thomson T."/>
            <person name="Thoulutsang Y."/>
            <person name="Thoulutsang D."/>
            <person name="Topham K."/>
            <person name="Topping I."/>
            <person name="Tsamla T."/>
            <person name="Vassiliev H."/>
            <person name="Vo A."/>
            <person name="Wangchuk T."/>
            <person name="Wangdi T."/>
            <person name="Weiand M."/>
            <person name="Wilkinson J."/>
            <person name="Wilson A."/>
            <person name="Yadav S."/>
            <person name="Young G."/>
            <person name="Yu Q."/>
            <person name="Zembek L."/>
            <person name="Zhong D."/>
            <person name="Zimmer A."/>
            <person name="Zwirko Z."/>
            <person name="Jaffe D.B."/>
            <person name="Alvarez P."/>
            <person name="Brockman W."/>
            <person name="Butler J."/>
            <person name="Chin C."/>
            <person name="Gnerre S."/>
            <person name="Grabherr M."/>
            <person name="Kleber M."/>
            <person name="Mauceli E."/>
            <person name="MacCallum I."/>
        </authorList>
    </citation>
    <scope>NUCLEOTIDE SEQUENCE [LARGE SCALE GENOMIC DNA]</scope>
    <source>
        <strain evidence="6">white501</strain>
    </source>
</reference>
<dbReference type="Bgee" id="FBgn0196180">
    <property type="expression patterns" value="Expressed in embryo and 3 other cell types or tissues"/>
</dbReference>
<name>B4NUP4_DROSI</name>
<evidence type="ECO:0000313" key="6">
    <source>
        <dbReference type="Proteomes" id="UP000000304"/>
    </source>
</evidence>
<evidence type="ECO:0000256" key="3">
    <source>
        <dbReference type="ARBA" id="ARBA00022833"/>
    </source>
</evidence>
<dbReference type="Pfam" id="PF21055">
    <property type="entry name" value="ZSWIM4-8_C"/>
    <property type="match status" value="1"/>
</dbReference>
<proteinExistence type="predicted"/>
<feature type="domain" description="ZSWIM4-8 C-terminal" evidence="4">
    <location>
        <begin position="10"/>
        <end position="77"/>
    </location>
</feature>
<dbReference type="PANTHER" id="PTHR22619">
    <property type="entry name" value="ZINC FINGER SWIM DOMAIN CONTAINING PROTEIN 4, 5, 6"/>
    <property type="match status" value="1"/>
</dbReference>
<gene>
    <name evidence="5" type="primary">Dsim\GD24865</name>
    <name evidence="5" type="ORF">Dsim_GD24865</name>
</gene>
<protein>
    <submittedName>
        <fullName evidence="5">GD24865</fullName>
    </submittedName>
</protein>
<keyword evidence="1" id="KW-0479">Metal-binding</keyword>
<keyword evidence="3" id="KW-0862">Zinc</keyword>
<evidence type="ECO:0000256" key="1">
    <source>
        <dbReference type="ARBA" id="ARBA00022723"/>
    </source>
</evidence>
<dbReference type="AlphaFoldDB" id="B4NUP4"/>
<organism evidence="5 6">
    <name type="scientific">Drosophila simulans</name>
    <name type="common">Fruit fly</name>
    <dbReference type="NCBI Taxonomy" id="7240"/>
    <lineage>
        <taxon>Eukaryota</taxon>
        <taxon>Metazoa</taxon>
        <taxon>Ecdysozoa</taxon>
        <taxon>Arthropoda</taxon>
        <taxon>Hexapoda</taxon>
        <taxon>Insecta</taxon>
        <taxon>Pterygota</taxon>
        <taxon>Neoptera</taxon>
        <taxon>Endopterygota</taxon>
        <taxon>Diptera</taxon>
        <taxon>Brachycera</taxon>
        <taxon>Muscomorpha</taxon>
        <taxon>Ephydroidea</taxon>
        <taxon>Drosophilidae</taxon>
        <taxon>Drosophila</taxon>
        <taxon>Sophophora</taxon>
    </lineage>
</organism>
<dbReference type="OrthoDB" id="10013584at2759"/>
<dbReference type="STRING" id="7240.B4NUP4"/>